<dbReference type="Gene3D" id="3.20.20.140">
    <property type="entry name" value="Metal-dependent hydrolases"/>
    <property type="match status" value="1"/>
</dbReference>
<dbReference type="EMBL" id="UZAM01012392">
    <property type="protein sequence ID" value="VDP21596.1"/>
    <property type="molecule type" value="Genomic_DNA"/>
</dbReference>
<evidence type="ECO:0000313" key="10">
    <source>
        <dbReference type="WBParaSite" id="SBAD_0000948501-mRNA-1"/>
    </source>
</evidence>
<dbReference type="WBParaSite" id="SBAD_0000948501-mRNA-1">
    <property type="protein sequence ID" value="SBAD_0000948501-mRNA-1"/>
    <property type="gene ID" value="SBAD_0000948501"/>
</dbReference>
<evidence type="ECO:0000256" key="4">
    <source>
        <dbReference type="ARBA" id="ARBA00012775"/>
    </source>
</evidence>
<protein>
    <recommendedName>
        <fullName evidence="4">AMP deaminase</fullName>
        <ecNumber evidence="4">3.5.4.6</ecNumber>
    </recommendedName>
</protein>
<dbReference type="Proteomes" id="UP000270296">
    <property type="component" value="Unassembled WGS sequence"/>
</dbReference>
<keyword evidence="6" id="KW-0378">Hydrolase</keyword>
<dbReference type="InterPro" id="IPR006650">
    <property type="entry name" value="A/AMP_deam_AS"/>
</dbReference>
<evidence type="ECO:0000313" key="9">
    <source>
        <dbReference type="Proteomes" id="UP000270296"/>
    </source>
</evidence>
<dbReference type="GO" id="GO:0003876">
    <property type="term" value="F:AMP deaminase activity"/>
    <property type="evidence" value="ECO:0007669"/>
    <property type="project" value="UniProtKB-EC"/>
</dbReference>
<name>A0A183IZV8_9BILA</name>
<dbReference type="SUPFAM" id="SSF51556">
    <property type="entry name" value="Metallo-dependent hydrolases"/>
    <property type="match status" value="1"/>
</dbReference>
<comment type="cofactor">
    <cofactor evidence="1">
        <name>Zn(2+)</name>
        <dbReference type="ChEBI" id="CHEBI:29105"/>
    </cofactor>
</comment>
<keyword evidence="5" id="KW-0479">Metal-binding</keyword>
<gene>
    <name evidence="8" type="ORF">SBAD_LOCUS9156</name>
</gene>
<dbReference type="PANTHER" id="PTHR11359">
    <property type="entry name" value="AMP DEAMINASE"/>
    <property type="match status" value="1"/>
</dbReference>
<accession>A0A183IZV8</accession>
<dbReference type="GO" id="GO:0032264">
    <property type="term" value="P:IMP salvage"/>
    <property type="evidence" value="ECO:0007669"/>
    <property type="project" value="UniProtKB-UniPathway"/>
</dbReference>
<evidence type="ECO:0000256" key="6">
    <source>
        <dbReference type="ARBA" id="ARBA00022801"/>
    </source>
</evidence>
<keyword evidence="7" id="KW-0862">Zinc</keyword>
<evidence type="ECO:0000256" key="1">
    <source>
        <dbReference type="ARBA" id="ARBA00001947"/>
    </source>
</evidence>
<reference evidence="10" key="1">
    <citation type="submission" date="2016-06" db="UniProtKB">
        <authorList>
            <consortium name="WormBaseParasite"/>
        </authorList>
    </citation>
    <scope>IDENTIFICATION</scope>
</reference>
<dbReference type="EC" id="3.5.4.6" evidence="4"/>
<evidence type="ECO:0000256" key="7">
    <source>
        <dbReference type="ARBA" id="ARBA00022833"/>
    </source>
</evidence>
<dbReference type="UniPathway" id="UPA00591">
    <property type="reaction ID" value="UER00663"/>
</dbReference>
<evidence type="ECO:0000256" key="5">
    <source>
        <dbReference type="ARBA" id="ARBA00022723"/>
    </source>
</evidence>
<evidence type="ECO:0000256" key="2">
    <source>
        <dbReference type="ARBA" id="ARBA00004955"/>
    </source>
</evidence>
<dbReference type="GO" id="GO:0046033">
    <property type="term" value="P:AMP metabolic process"/>
    <property type="evidence" value="ECO:0007669"/>
    <property type="project" value="TreeGrafter"/>
</dbReference>
<dbReference type="InterPro" id="IPR032466">
    <property type="entry name" value="Metal_Hydrolase"/>
</dbReference>
<reference evidence="8 9" key="2">
    <citation type="submission" date="2018-11" db="EMBL/GenBank/DDBJ databases">
        <authorList>
            <consortium name="Pathogen Informatics"/>
        </authorList>
    </citation>
    <scope>NUCLEOTIDE SEQUENCE [LARGE SCALE GENOMIC DNA]</scope>
</reference>
<dbReference type="GO" id="GO:0046872">
    <property type="term" value="F:metal ion binding"/>
    <property type="evidence" value="ECO:0007669"/>
    <property type="project" value="UniProtKB-KW"/>
</dbReference>
<dbReference type="AlphaFoldDB" id="A0A183IZV8"/>
<dbReference type="GO" id="GO:0005829">
    <property type="term" value="C:cytosol"/>
    <property type="evidence" value="ECO:0007669"/>
    <property type="project" value="TreeGrafter"/>
</dbReference>
<organism evidence="10">
    <name type="scientific">Soboliphyme baturini</name>
    <dbReference type="NCBI Taxonomy" id="241478"/>
    <lineage>
        <taxon>Eukaryota</taxon>
        <taxon>Metazoa</taxon>
        <taxon>Ecdysozoa</taxon>
        <taxon>Nematoda</taxon>
        <taxon>Enoplea</taxon>
        <taxon>Dorylaimia</taxon>
        <taxon>Dioctophymatida</taxon>
        <taxon>Dioctophymatoidea</taxon>
        <taxon>Soboliphymatidae</taxon>
        <taxon>Soboliphyme</taxon>
    </lineage>
</organism>
<comment type="similarity">
    <text evidence="3">Belongs to the metallo-dependent hydrolases superfamily. Adenosine and AMP deaminases family.</text>
</comment>
<dbReference type="OrthoDB" id="1723809at2759"/>
<dbReference type="Pfam" id="PF19326">
    <property type="entry name" value="AMP_deaminase"/>
    <property type="match status" value="1"/>
</dbReference>
<comment type="pathway">
    <text evidence="2">Purine metabolism; IMP biosynthesis via salvage pathway; IMP from AMP: step 1/1.</text>
</comment>
<dbReference type="InterPro" id="IPR006329">
    <property type="entry name" value="AMPD"/>
</dbReference>
<dbReference type="PANTHER" id="PTHR11359:SF0">
    <property type="entry name" value="AMP DEAMINASE"/>
    <property type="match status" value="1"/>
</dbReference>
<proteinExistence type="inferred from homology"/>
<evidence type="ECO:0000256" key="3">
    <source>
        <dbReference type="ARBA" id="ARBA00006676"/>
    </source>
</evidence>
<keyword evidence="9" id="KW-1185">Reference proteome</keyword>
<sequence>MSDLHESKYQFAEYRLSIYGRARDEWDKLAEWAVKNNVHSNSVRWIIQVPRLYDIYKYKNLVSSFQQLIDNIFLPLFEVTNDPASHPYLHQFLHYVVGMDSVDDESKVEDVSFDRKSVTADQWTEAANPHYAYYLFYMYTNLAVLNCFRRLRGLNVLSLRPHCGEAGSTNHLITGFMVAESINHGLLLRKVPFLQYLYYLTQIGIAMSPLSNNGLFLNYHRNPLPDFLIKGLNVSLSTDDPLQFHFTKEPLMEEYSIAAQVWRLRSSDMCELARNSVLQSGFPFVMKVHWLGPNYLTEGVSSNDIARTNVPSIRVLYRYETLVDEYCTIFRACKK</sequence>
<dbReference type="PROSITE" id="PS00485">
    <property type="entry name" value="A_DEAMINASE"/>
    <property type="match status" value="1"/>
</dbReference>
<evidence type="ECO:0000313" key="8">
    <source>
        <dbReference type="EMBL" id="VDP21596.1"/>
    </source>
</evidence>